<organism evidence="1 2">
    <name type="scientific">Planococcus lenghuensis</name>
    <dbReference type="NCBI Taxonomy" id="2213202"/>
    <lineage>
        <taxon>Bacteria</taxon>
        <taxon>Bacillati</taxon>
        <taxon>Bacillota</taxon>
        <taxon>Bacilli</taxon>
        <taxon>Bacillales</taxon>
        <taxon>Caryophanaceae</taxon>
        <taxon>Planococcus</taxon>
    </lineage>
</organism>
<reference evidence="1 2" key="1">
    <citation type="submission" date="2017-02" db="EMBL/GenBank/DDBJ databases">
        <title>The complete genomic sequence of a novel cold adapted crude oil-degrading bacterium Planococcus qaidamina Y42.</title>
        <authorList>
            <person name="Yang R."/>
        </authorList>
    </citation>
    <scope>NUCLEOTIDE SEQUENCE [LARGE SCALE GENOMIC DNA]</scope>
    <source>
        <strain evidence="1 2">Y42</strain>
    </source>
</reference>
<keyword evidence="2" id="KW-1185">Reference proteome</keyword>
<protein>
    <recommendedName>
        <fullName evidence="3">DUF2487 family protein</fullName>
    </recommendedName>
</protein>
<dbReference type="EMBL" id="CP019640">
    <property type="protein sequence ID" value="AQQ53619.1"/>
    <property type="molecule type" value="Genomic_DNA"/>
</dbReference>
<dbReference type="OrthoDB" id="2678750at2"/>
<dbReference type="Proteomes" id="UP000188184">
    <property type="component" value="Chromosome"/>
</dbReference>
<dbReference type="AlphaFoldDB" id="A0A1Q2KZJ5"/>
<dbReference type="RefSeq" id="WP_077589517.1">
    <property type="nucleotide sequence ID" value="NZ_CP019640.1"/>
</dbReference>
<sequence>MFFAGREISQYMEQKEYVDTAVIPLVELDLSAAGMRQSAGAAEYMIALTSLLERQFKGRLLLLPPVSYAKNADRVHLAGELQGEMQQSEFKHIFYMTTDAKWRTVENFGQLLWLPAVPTEHMDPKFRHSVMEDQLRQVLPLFLNEWSASS</sequence>
<gene>
    <name evidence="1" type="ORF">B0X71_11400</name>
</gene>
<evidence type="ECO:0008006" key="3">
    <source>
        <dbReference type="Google" id="ProtNLM"/>
    </source>
</evidence>
<name>A0A1Q2KZJ5_9BACL</name>
<dbReference type="InterPro" id="IPR019615">
    <property type="entry name" value="DUF2487"/>
</dbReference>
<proteinExistence type="predicted"/>
<evidence type="ECO:0000313" key="1">
    <source>
        <dbReference type="EMBL" id="AQQ53619.1"/>
    </source>
</evidence>
<evidence type="ECO:0000313" key="2">
    <source>
        <dbReference type="Proteomes" id="UP000188184"/>
    </source>
</evidence>
<accession>A0A1Q2KZJ5</accession>
<dbReference type="Pfam" id="PF10673">
    <property type="entry name" value="DUF2487"/>
    <property type="match status" value="1"/>
</dbReference>
<dbReference type="KEGG" id="pmar:B0X71_11400"/>